<dbReference type="STRING" id="451379.A0A0N5AU38"/>
<dbReference type="Pfam" id="PF08700">
    <property type="entry name" value="VPS51_Exo84_N"/>
    <property type="match status" value="1"/>
</dbReference>
<dbReference type="AlphaFoldDB" id="A0A0N5AU38"/>
<dbReference type="GO" id="GO:0015031">
    <property type="term" value="P:protein transport"/>
    <property type="evidence" value="ECO:0007669"/>
    <property type="project" value="UniProtKB-KW"/>
</dbReference>
<keyword evidence="11" id="KW-1185">Reference proteome</keyword>
<comment type="subcellular location">
    <subcellularLocation>
        <location evidence="3">Cell projection</location>
        <location evidence="3">Growth cone</location>
    </subcellularLocation>
    <subcellularLocation>
        <location evidence="2">Cytoplasm</location>
        <location evidence="2">Perinuclear region</location>
    </subcellularLocation>
</comment>
<keyword evidence="7" id="KW-0268">Exocytosis</keyword>
<dbReference type="InterPro" id="IPR033961">
    <property type="entry name" value="Exo84"/>
</dbReference>
<dbReference type="Gene3D" id="1.20.58.1210">
    <property type="entry name" value="Exo84p, N-terminal helical domain"/>
    <property type="match status" value="1"/>
</dbReference>
<dbReference type="PANTHER" id="PTHR21426:SF12">
    <property type="entry name" value="EXOCYST COMPLEX COMPONENT 8"/>
    <property type="match status" value="1"/>
</dbReference>
<dbReference type="Gene3D" id="2.30.29.30">
    <property type="entry name" value="Pleckstrin-homology domain (PH domain)/Phosphotyrosine-binding domain (PTB)"/>
    <property type="match status" value="1"/>
</dbReference>
<evidence type="ECO:0000256" key="7">
    <source>
        <dbReference type="ARBA" id="ARBA00022483"/>
    </source>
</evidence>
<dbReference type="InterPro" id="IPR042561">
    <property type="entry name" value="Exo84_C_1"/>
</dbReference>
<evidence type="ECO:0000256" key="3">
    <source>
        <dbReference type="ARBA" id="ARBA00004624"/>
    </source>
</evidence>
<dbReference type="InterPro" id="IPR011993">
    <property type="entry name" value="PH-like_dom_sf"/>
</dbReference>
<protein>
    <recommendedName>
        <fullName evidence="5">Exocyst complex component 8</fullName>
    </recommendedName>
</protein>
<evidence type="ECO:0000256" key="6">
    <source>
        <dbReference type="ARBA" id="ARBA00022448"/>
    </source>
</evidence>
<dbReference type="InterPro" id="IPR016159">
    <property type="entry name" value="Cullin_repeat-like_dom_sf"/>
</dbReference>
<evidence type="ECO:0000259" key="10">
    <source>
        <dbReference type="SMART" id="SM00233"/>
    </source>
</evidence>
<accession>A0A0N5AU38</accession>
<organism evidence="11 12">
    <name type="scientific">Syphacia muris</name>
    <dbReference type="NCBI Taxonomy" id="451379"/>
    <lineage>
        <taxon>Eukaryota</taxon>
        <taxon>Metazoa</taxon>
        <taxon>Ecdysozoa</taxon>
        <taxon>Nematoda</taxon>
        <taxon>Chromadorea</taxon>
        <taxon>Rhabditida</taxon>
        <taxon>Spirurina</taxon>
        <taxon>Oxyuridomorpha</taxon>
        <taxon>Oxyuroidea</taxon>
        <taxon>Oxyuridae</taxon>
        <taxon>Syphacia</taxon>
    </lineage>
</organism>
<dbReference type="GO" id="GO:0000145">
    <property type="term" value="C:exocyst"/>
    <property type="evidence" value="ECO:0007669"/>
    <property type="project" value="InterPro"/>
</dbReference>
<dbReference type="GO" id="GO:0006887">
    <property type="term" value="P:exocytosis"/>
    <property type="evidence" value="ECO:0007669"/>
    <property type="project" value="UniProtKB-KW"/>
</dbReference>
<dbReference type="SUPFAM" id="SSF50729">
    <property type="entry name" value="PH domain-like"/>
    <property type="match status" value="1"/>
</dbReference>
<dbReference type="PANTHER" id="PTHR21426">
    <property type="entry name" value="EXOCYST COMPLEX COMPONENT 8"/>
    <property type="match status" value="1"/>
</dbReference>
<dbReference type="GO" id="GO:0030426">
    <property type="term" value="C:growth cone"/>
    <property type="evidence" value="ECO:0007669"/>
    <property type="project" value="UniProtKB-SubCell"/>
</dbReference>
<evidence type="ECO:0000313" key="12">
    <source>
        <dbReference type="WBParaSite" id="SMUV_0000836101-mRNA-1"/>
    </source>
</evidence>
<dbReference type="SMART" id="SM00233">
    <property type="entry name" value="PH"/>
    <property type="match status" value="1"/>
</dbReference>
<feature type="region of interest" description="Disordered" evidence="9">
    <location>
        <begin position="283"/>
        <end position="304"/>
    </location>
</feature>
<evidence type="ECO:0000256" key="1">
    <source>
        <dbReference type="ARBA" id="ARBA00002660"/>
    </source>
</evidence>
<reference evidence="12" key="1">
    <citation type="submission" date="2016-04" db="UniProtKB">
        <authorList>
            <consortium name="WormBaseParasite"/>
        </authorList>
    </citation>
    <scope>IDENTIFICATION</scope>
</reference>
<dbReference type="SUPFAM" id="SSF74788">
    <property type="entry name" value="Cullin repeat-like"/>
    <property type="match status" value="1"/>
</dbReference>
<dbReference type="Pfam" id="PF16528">
    <property type="entry name" value="Exo84_C"/>
    <property type="match status" value="1"/>
</dbReference>
<evidence type="ECO:0000256" key="9">
    <source>
        <dbReference type="SAM" id="MobiDB-lite"/>
    </source>
</evidence>
<dbReference type="GO" id="GO:0006893">
    <property type="term" value="P:Golgi to plasma membrane transport"/>
    <property type="evidence" value="ECO:0007669"/>
    <property type="project" value="TreeGrafter"/>
</dbReference>
<comment type="function">
    <text evidence="1">Component of the exocyst complex involved in the docking of exocytic vesicles with fusion sites on the plasma membrane.</text>
</comment>
<sequence length="696" mass="78756">MAQRQQQSVATAVTEDSDEVQLCSDNFDAVSFVREHLDGVKNGDEMKKLRELRSKLSVANVASSESIREGVFQNYQQFIGASKEISHLEREVYELSSLLTDQRALIESLMQMCGEDRSSVCTASSLHTTSATTNSITILMQKMDGIASLLNNLSDSNRLFLFGEVTQLDSDNKRPLHPVLLVLLSDRLLIGHPSTGKYRFKLESSHSLNALAAVNVKDRDGGEKSDSAFKLLIFPEQRVYCCESSRMKKDWLEGIENAKREMLQENFLVRQATIRGKRRNVELSLSTTGKGGRDDLEPLQEGKTPDESAWLAELPAELDDCMAHRDLEQAVEMIMEWKSCSTSDSAIDAQLSLREAHIVQILSDEVCRPGALHGGPRAVRKAINLLTSLGRGAQAVDLYLKRRSAALRQSAREITVSEEPLSYVRQLSQQFINAMCDVANEFSTQPEYFALILRWFSEELSLMLSLIQRHVIEVAPTMAVLAHTWRILMTQFERLRLAGADLTFQVHRLLAPSLRTALKSNFDNIIESVKLRISEERWRPYNMENESNVNRFLEEMADMGLCIDWAVSSADRSSINISQNACHFSRVAHSLCRDLAVLRSSHLREITDGYVTKLWDEYLQHLSNFQESTVQQYTLTFIISQLLPLCDVVYDSSSPDLLSRLLETKYPKLLRYRDDNEDDVGLETKSDFSYGEVAEI</sequence>
<dbReference type="InterPro" id="IPR032403">
    <property type="entry name" value="Exo84_C"/>
</dbReference>
<dbReference type="InterPro" id="IPR001849">
    <property type="entry name" value="PH_domain"/>
</dbReference>
<evidence type="ECO:0000256" key="2">
    <source>
        <dbReference type="ARBA" id="ARBA00004556"/>
    </source>
</evidence>
<dbReference type="GO" id="GO:0048471">
    <property type="term" value="C:perinuclear region of cytoplasm"/>
    <property type="evidence" value="ECO:0007669"/>
    <property type="project" value="UniProtKB-SubCell"/>
</dbReference>
<name>A0A0N5AU38_9BILA</name>
<evidence type="ECO:0000313" key="11">
    <source>
        <dbReference type="Proteomes" id="UP000046393"/>
    </source>
</evidence>
<comment type="similarity">
    <text evidence="4">Belongs to the EXO84 family.</text>
</comment>
<evidence type="ECO:0000256" key="8">
    <source>
        <dbReference type="ARBA" id="ARBA00022927"/>
    </source>
</evidence>
<feature type="domain" description="PH" evidence="10">
    <location>
        <begin position="159"/>
        <end position="262"/>
    </location>
</feature>
<keyword evidence="8" id="KW-0653">Protein transport</keyword>
<evidence type="ECO:0000256" key="5">
    <source>
        <dbReference type="ARBA" id="ARBA00017509"/>
    </source>
</evidence>
<dbReference type="WBParaSite" id="SMUV_0000836101-mRNA-1">
    <property type="protein sequence ID" value="SMUV_0000836101-mRNA-1"/>
    <property type="gene ID" value="SMUV_0000836101"/>
</dbReference>
<dbReference type="Proteomes" id="UP000046393">
    <property type="component" value="Unplaced"/>
</dbReference>
<keyword evidence="6" id="KW-0813">Transport</keyword>
<proteinExistence type="inferred from homology"/>
<evidence type="ECO:0000256" key="4">
    <source>
        <dbReference type="ARBA" id="ARBA00007210"/>
    </source>
</evidence>